<accession>K1THA6</accession>
<dbReference type="AlphaFoldDB" id="K1THA6"/>
<name>K1THA6_9ZZZZ</name>
<gene>
    <name evidence="1" type="ORF">OBE_04555</name>
</gene>
<evidence type="ECO:0000313" key="1">
    <source>
        <dbReference type="EMBL" id="EKC69143.1"/>
    </source>
</evidence>
<comment type="caution">
    <text evidence="1">The sequence shown here is derived from an EMBL/GenBank/DDBJ whole genome shotgun (WGS) entry which is preliminary data.</text>
</comment>
<dbReference type="EMBL" id="AJWZ01003103">
    <property type="protein sequence ID" value="EKC69143.1"/>
    <property type="molecule type" value="Genomic_DNA"/>
</dbReference>
<proteinExistence type="predicted"/>
<reference evidence="1" key="1">
    <citation type="journal article" date="2013" name="Environ. Microbiol.">
        <title>Microbiota from the distal guts of lean and obese adolescents exhibit partial functional redundancy besides clear differences in community structure.</title>
        <authorList>
            <person name="Ferrer M."/>
            <person name="Ruiz A."/>
            <person name="Lanza F."/>
            <person name="Haange S.B."/>
            <person name="Oberbach A."/>
            <person name="Till H."/>
            <person name="Bargiela R."/>
            <person name="Campoy C."/>
            <person name="Segura M.T."/>
            <person name="Richter M."/>
            <person name="von Bergen M."/>
            <person name="Seifert J."/>
            <person name="Suarez A."/>
        </authorList>
    </citation>
    <scope>NUCLEOTIDE SEQUENCE</scope>
</reference>
<feature type="non-terminal residue" evidence="1">
    <location>
        <position position="65"/>
    </location>
</feature>
<organism evidence="1">
    <name type="scientific">human gut metagenome</name>
    <dbReference type="NCBI Taxonomy" id="408170"/>
    <lineage>
        <taxon>unclassified sequences</taxon>
        <taxon>metagenomes</taxon>
        <taxon>organismal metagenomes</taxon>
    </lineage>
</organism>
<sequence length="65" mass="7728">MIVQLWFGKAINHTSTTTRNLEVVLMQRQQQACFDYLKEKNQIVYYGFIDIDDMKPGDLIFYGDY</sequence>
<protein>
    <submittedName>
        <fullName evidence="1">Uncharacterized protein</fullName>
    </submittedName>
</protein>